<evidence type="ECO:0008006" key="4">
    <source>
        <dbReference type="Google" id="ProtNLM"/>
    </source>
</evidence>
<dbReference type="OrthoDB" id="3261155at2"/>
<sequence length="311" mass="31968">MSLTTLEPGARTPRTAPAAPTGGLRDLVRDADLLGLALGGAVSSRRRVIRSHEAICRALPRTCRLAVVPSVHGCGSTTLAVQLTGALVRARRLPGTLVAASPGPGGPSAALPFEVIWDAGQPRAADAAGPEQGTAVGSHGHLPASPGTGLPTGPDGLTSCLRLPTEGDTLPAPWARAHEELSTSPDTWVVETGVLATEEIAELARAHHVIVLVSPARRRQLERSRLLVDRLSRTMPPLGAPAVLHAVVATSPGRPLLPRLSPAETLVPHDPALAGAPGPVPLRRRTAAAICEIAAQAVEATGSSLRRGEAP</sequence>
<reference evidence="2 3" key="1">
    <citation type="submission" date="2018-12" db="EMBL/GenBank/DDBJ databases">
        <authorList>
            <consortium name="Pathogen Informatics"/>
        </authorList>
    </citation>
    <scope>NUCLEOTIDE SEQUENCE [LARGE SCALE GENOMIC DNA]</scope>
    <source>
        <strain evidence="2 3">NCTC11636</strain>
    </source>
</reference>
<evidence type="ECO:0000313" key="2">
    <source>
        <dbReference type="EMBL" id="VEG29066.1"/>
    </source>
</evidence>
<evidence type="ECO:0000256" key="1">
    <source>
        <dbReference type="SAM" id="MobiDB-lite"/>
    </source>
</evidence>
<organism evidence="2 3">
    <name type="scientific">Actinomyces howellii</name>
    <dbReference type="NCBI Taxonomy" id="52771"/>
    <lineage>
        <taxon>Bacteria</taxon>
        <taxon>Bacillati</taxon>
        <taxon>Actinomycetota</taxon>
        <taxon>Actinomycetes</taxon>
        <taxon>Actinomycetales</taxon>
        <taxon>Actinomycetaceae</taxon>
        <taxon>Actinomyces</taxon>
    </lineage>
</organism>
<dbReference type="KEGG" id="ahw:NCTC11636_01860"/>
<protein>
    <recommendedName>
        <fullName evidence="4">Flp pilus assembly protein, ATPase CpaE</fullName>
    </recommendedName>
</protein>
<feature type="region of interest" description="Disordered" evidence="1">
    <location>
        <begin position="1"/>
        <end position="23"/>
    </location>
</feature>
<dbReference type="AlphaFoldDB" id="A0A3S4RGA9"/>
<proteinExistence type="predicted"/>
<evidence type="ECO:0000313" key="3">
    <source>
        <dbReference type="Proteomes" id="UP000266895"/>
    </source>
</evidence>
<feature type="compositionally biased region" description="Low complexity" evidence="1">
    <location>
        <begin position="8"/>
        <end position="23"/>
    </location>
</feature>
<accession>A0A3S4RGA9</accession>
<gene>
    <name evidence="2" type="ORF">NCTC11636_01860</name>
</gene>
<dbReference type="RefSeq" id="WP_126382867.1">
    <property type="nucleotide sequence ID" value="NZ_LR134350.1"/>
</dbReference>
<name>A0A3S4RGA9_9ACTO</name>
<feature type="region of interest" description="Disordered" evidence="1">
    <location>
        <begin position="123"/>
        <end position="151"/>
    </location>
</feature>
<dbReference type="Proteomes" id="UP000266895">
    <property type="component" value="Chromosome"/>
</dbReference>
<keyword evidence="3" id="KW-1185">Reference proteome</keyword>
<dbReference type="EMBL" id="LR134350">
    <property type="protein sequence ID" value="VEG29066.1"/>
    <property type="molecule type" value="Genomic_DNA"/>
</dbReference>